<feature type="transmembrane region" description="Helical" evidence="7">
    <location>
        <begin position="235"/>
        <end position="253"/>
    </location>
</feature>
<keyword evidence="2 7" id="KW-0812">Transmembrane</keyword>
<evidence type="ECO:0000313" key="9">
    <source>
        <dbReference type="EMBL" id="KAF2642326.1"/>
    </source>
</evidence>
<feature type="region of interest" description="Disordered" evidence="6">
    <location>
        <begin position="380"/>
        <end position="406"/>
    </location>
</feature>
<evidence type="ECO:0000256" key="1">
    <source>
        <dbReference type="ARBA" id="ARBA00004141"/>
    </source>
</evidence>
<keyword evidence="10" id="KW-1185">Reference proteome</keyword>
<organism evidence="9 10">
    <name type="scientific">Massarina eburnea CBS 473.64</name>
    <dbReference type="NCBI Taxonomy" id="1395130"/>
    <lineage>
        <taxon>Eukaryota</taxon>
        <taxon>Fungi</taxon>
        <taxon>Dikarya</taxon>
        <taxon>Ascomycota</taxon>
        <taxon>Pezizomycotina</taxon>
        <taxon>Dothideomycetes</taxon>
        <taxon>Pleosporomycetidae</taxon>
        <taxon>Pleosporales</taxon>
        <taxon>Massarineae</taxon>
        <taxon>Massarinaceae</taxon>
        <taxon>Massarina</taxon>
    </lineage>
</organism>
<evidence type="ECO:0000256" key="4">
    <source>
        <dbReference type="ARBA" id="ARBA00023136"/>
    </source>
</evidence>
<comment type="subcellular location">
    <subcellularLocation>
        <location evidence="1">Membrane</location>
        <topology evidence="1">Multi-pass membrane protein</topology>
    </subcellularLocation>
</comment>
<evidence type="ECO:0000259" key="8">
    <source>
        <dbReference type="Pfam" id="PF20684"/>
    </source>
</evidence>
<dbReference type="PANTHER" id="PTHR33048:SF146">
    <property type="entry name" value="INTEGRAL MEMBRANE PROTEIN"/>
    <property type="match status" value="1"/>
</dbReference>
<dbReference type="PANTHER" id="PTHR33048">
    <property type="entry name" value="PTH11-LIKE INTEGRAL MEMBRANE PROTEIN (AFU_ORTHOLOGUE AFUA_5G11245)"/>
    <property type="match status" value="1"/>
</dbReference>
<sequence length="510" mass="56281">MAPMAQIASAVGALVARQQSLPTEYMALKPAGMDDRSWALLAPAMTPTQAPVGSDMTMTVDGPDQVWYLVVAITCIAMSGLFLIVRVYTKLAVVRSFELADWFIFASFPLIVVEIGLGYQMVKWGSGVHQWQVTLDQLFHQLYWANIAQIVYCPLSFAVKMAILLQYLRLFAPSRQVNRTMWYGAWFMIVSCSILYTVLVFWTAFYCYPRKAIWDKLTPGLKCHDVNDITLVQGAFNMVSDIIILLLPTAGLWKLNVPLGRKIAVTILFATGLLACIASAMRIVFTVKIAPVYNEADVSHNALFIGLWTEAEVSLGFLVACALCLPKLIQAKAHRIKRAVSKASSPFASLKSNGTRSGTFNMGSRKGTKLTSIASVDSIQMNNMDPPRPAVDVRKAPEQNSGRLDTNAFRFPAASVASSTYSAHNNGSRNISRDPSPGRLTPLHVPQGNQTGDFDMAIRSPTHRSTRDLMSPTQLQADLDALQQYRFEADPRESMEESQRGMSPGHAHVH</sequence>
<feature type="transmembrane region" description="Helical" evidence="7">
    <location>
        <begin position="180"/>
        <end position="205"/>
    </location>
</feature>
<dbReference type="Pfam" id="PF20684">
    <property type="entry name" value="Fung_rhodopsin"/>
    <property type="match status" value="1"/>
</dbReference>
<feature type="compositionally biased region" description="Polar residues" evidence="6">
    <location>
        <begin position="419"/>
        <end position="430"/>
    </location>
</feature>
<evidence type="ECO:0000256" key="7">
    <source>
        <dbReference type="SAM" id="Phobius"/>
    </source>
</evidence>
<feature type="transmembrane region" description="Helical" evidence="7">
    <location>
        <begin position="66"/>
        <end position="88"/>
    </location>
</feature>
<feature type="region of interest" description="Disordered" evidence="6">
    <location>
        <begin position="419"/>
        <end position="457"/>
    </location>
</feature>
<evidence type="ECO:0000256" key="6">
    <source>
        <dbReference type="SAM" id="MobiDB-lite"/>
    </source>
</evidence>
<feature type="transmembrane region" description="Helical" evidence="7">
    <location>
        <begin position="265"/>
        <end position="285"/>
    </location>
</feature>
<feature type="transmembrane region" description="Helical" evidence="7">
    <location>
        <begin position="100"/>
        <end position="122"/>
    </location>
</feature>
<evidence type="ECO:0000256" key="5">
    <source>
        <dbReference type="ARBA" id="ARBA00038359"/>
    </source>
</evidence>
<dbReference type="GO" id="GO:0016020">
    <property type="term" value="C:membrane"/>
    <property type="evidence" value="ECO:0007669"/>
    <property type="project" value="UniProtKB-SubCell"/>
</dbReference>
<gene>
    <name evidence="9" type="ORF">P280DRAFT_263164</name>
</gene>
<evidence type="ECO:0000256" key="2">
    <source>
        <dbReference type="ARBA" id="ARBA00022692"/>
    </source>
</evidence>
<dbReference type="AlphaFoldDB" id="A0A6A6S359"/>
<dbReference type="InterPro" id="IPR049326">
    <property type="entry name" value="Rhodopsin_dom_fungi"/>
</dbReference>
<reference evidence="9" key="1">
    <citation type="journal article" date="2020" name="Stud. Mycol.">
        <title>101 Dothideomycetes genomes: a test case for predicting lifestyles and emergence of pathogens.</title>
        <authorList>
            <person name="Haridas S."/>
            <person name="Albert R."/>
            <person name="Binder M."/>
            <person name="Bloem J."/>
            <person name="Labutti K."/>
            <person name="Salamov A."/>
            <person name="Andreopoulos B."/>
            <person name="Baker S."/>
            <person name="Barry K."/>
            <person name="Bills G."/>
            <person name="Bluhm B."/>
            <person name="Cannon C."/>
            <person name="Castanera R."/>
            <person name="Culley D."/>
            <person name="Daum C."/>
            <person name="Ezra D."/>
            <person name="Gonzalez J."/>
            <person name="Henrissat B."/>
            <person name="Kuo A."/>
            <person name="Liang C."/>
            <person name="Lipzen A."/>
            <person name="Lutzoni F."/>
            <person name="Magnuson J."/>
            <person name="Mondo S."/>
            <person name="Nolan M."/>
            <person name="Ohm R."/>
            <person name="Pangilinan J."/>
            <person name="Park H.-J."/>
            <person name="Ramirez L."/>
            <person name="Alfaro M."/>
            <person name="Sun H."/>
            <person name="Tritt A."/>
            <person name="Yoshinaga Y."/>
            <person name="Zwiers L.-H."/>
            <person name="Turgeon B."/>
            <person name="Goodwin S."/>
            <person name="Spatafora J."/>
            <person name="Crous P."/>
            <person name="Grigoriev I."/>
        </authorList>
    </citation>
    <scope>NUCLEOTIDE SEQUENCE</scope>
    <source>
        <strain evidence="9">CBS 473.64</strain>
    </source>
</reference>
<keyword evidence="3 7" id="KW-1133">Transmembrane helix</keyword>
<comment type="similarity">
    <text evidence="5">Belongs to the SAT4 family.</text>
</comment>
<feature type="region of interest" description="Disordered" evidence="6">
    <location>
        <begin position="491"/>
        <end position="510"/>
    </location>
</feature>
<evidence type="ECO:0000256" key="3">
    <source>
        <dbReference type="ARBA" id="ARBA00022989"/>
    </source>
</evidence>
<dbReference type="Proteomes" id="UP000799753">
    <property type="component" value="Unassembled WGS sequence"/>
</dbReference>
<dbReference type="OrthoDB" id="4682787at2759"/>
<accession>A0A6A6S359</accession>
<proteinExistence type="inferred from homology"/>
<dbReference type="InterPro" id="IPR052337">
    <property type="entry name" value="SAT4-like"/>
</dbReference>
<dbReference type="EMBL" id="MU006781">
    <property type="protein sequence ID" value="KAF2642326.1"/>
    <property type="molecule type" value="Genomic_DNA"/>
</dbReference>
<name>A0A6A6S359_9PLEO</name>
<keyword evidence="4 7" id="KW-0472">Membrane</keyword>
<protein>
    <recommendedName>
        <fullName evidence="8">Rhodopsin domain-containing protein</fullName>
    </recommendedName>
</protein>
<feature type="transmembrane region" description="Helical" evidence="7">
    <location>
        <begin position="142"/>
        <end position="168"/>
    </location>
</feature>
<evidence type="ECO:0000313" key="10">
    <source>
        <dbReference type="Proteomes" id="UP000799753"/>
    </source>
</evidence>
<feature type="domain" description="Rhodopsin" evidence="8">
    <location>
        <begin position="85"/>
        <end position="329"/>
    </location>
</feature>